<evidence type="ECO:0000256" key="1">
    <source>
        <dbReference type="SAM" id="MobiDB-lite"/>
    </source>
</evidence>
<dbReference type="Proteomes" id="UP000759537">
    <property type="component" value="Unassembled WGS sequence"/>
</dbReference>
<keyword evidence="3" id="KW-1185">Reference proteome</keyword>
<reference evidence="2" key="1">
    <citation type="submission" date="2019-10" db="EMBL/GenBank/DDBJ databases">
        <authorList>
            <consortium name="DOE Joint Genome Institute"/>
            <person name="Kuo A."/>
            <person name="Miyauchi S."/>
            <person name="Kiss E."/>
            <person name="Drula E."/>
            <person name="Kohler A."/>
            <person name="Sanchez-Garcia M."/>
            <person name="Andreopoulos B."/>
            <person name="Barry K.W."/>
            <person name="Bonito G."/>
            <person name="Buee M."/>
            <person name="Carver A."/>
            <person name="Chen C."/>
            <person name="Cichocki N."/>
            <person name="Clum A."/>
            <person name="Culley D."/>
            <person name="Crous P.W."/>
            <person name="Fauchery L."/>
            <person name="Girlanda M."/>
            <person name="Hayes R."/>
            <person name="Keri Z."/>
            <person name="LaButti K."/>
            <person name="Lipzen A."/>
            <person name="Lombard V."/>
            <person name="Magnuson J."/>
            <person name="Maillard F."/>
            <person name="Morin E."/>
            <person name="Murat C."/>
            <person name="Nolan M."/>
            <person name="Ohm R."/>
            <person name="Pangilinan J."/>
            <person name="Pereira M."/>
            <person name="Perotto S."/>
            <person name="Peter M."/>
            <person name="Riley R."/>
            <person name="Sitrit Y."/>
            <person name="Stielow B."/>
            <person name="Szollosi G."/>
            <person name="Zifcakova L."/>
            <person name="Stursova M."/>
            <person name="Spatafora J.W."/>
            <person name="Tedersoo L."/>
            <person name="Vaario L.-M."/>
            <person name="Yamada A."/>
            <person name="Yan M."/>
            <person name="Wang P."/>
            <person name="Xu J."/>
            <person name="Bruns T."/>
            <person name="Baldrian P."/>
            <person name="Vilgalys R."/>
            <person name="Henrissat B."/>
            <person name="Grigoriev I.V."/>
            <person name="Hibbett D."/>
            <person name="Nagy L.G."/>
            <person name="Martin F.M."/>
        </authorList>
    </citation>
    <scope>NUCLEOTIDE SEQUENCE</scope>
    <source>
        <strain evidence="2">Prilba</strain>
    </source>
</reference>
<protein>
    <submittedName>
        <fullName evidence="2">Uncharacterized protein</fullName>
    </submittedName>
</protein>
<name>A0A9P5MV33_9AGAM</name>
<comment type="caution">
    <text evidence="2">The sequence shown here is derived from an EMBL/GenBank/DDBJ whole genome shotgun (WGS) entry which is preliminary data.</text>
</comment>
<feature type="compositionally biased region" description="Polar residues" evidence="1">
    <location>
        <begin position="77"/>
        <end position="91"/>
    </location>
</feature>
<evidence type="ECO:0000313" key="3">
    <source>
        <dbReference type="Proteomes" id="UP000759537"/>
    </source>
</evidence>
<accession>A0A9P5MV33</accession>
<feature type="region of interest" description="Disordered" evidence="1">
    <location>
        <begin position="72"/>
        <end position="121"/>
    </location>
</feature>
<reference evidence="2" key="2">
    <citation type="journal article" date="2020" name="Nat. Commun.">
        <title>Large-scale genome sequencing of mycorrhizal fungi provides insights into the early evolution of symbiotic traits.</title>
        <authorList>
            <person name="Miyauchi S."/>
            <person name="Kiss E."/>
            <person name="Kuo A."/>
            <person name="Drula E."/>
            <person name="Kohler A."/>
            <person name="Sanchez-Garcia M."/>
            <person name="Morin E."/>
            <person name="Andreopoulos B."/>
            <person name="Barry K.W."/>
            <person name="Bonito G."/>
            <person name="Buee M."/>
            <person name="Carver A."/>
            <person name="Chen C."/>
            <person name="Cichocki N."/>
            <person name="Clum A."/>
            <person name="Culley D."/>
            <person name="Crous P.W."/>
            <person name="Fauchery L."/>
            <person name="Girlanda M."/>
            <person name="Hayes R.D."/>
            <person name="Keri Z."/>
            <person name="LaButti K."/>
            <person name="Lipzen A."/>
            <person name="Lombard V."/>
            <person name="Magnuson J."/>
            <person name="Maillard F."/>
            <person name="Murat C."/>
            <person name="Nolan M."/>
            <person name="Ohm R.A."/>
            <person name="Pangilinan J."/>
            <person name="Pereira M.F."/>
            <person name="Perotto S."/>
            <person name="Peter M."/>
            <person name="Pfister S."/>
            <person name="Riley R."/>
            <person name="Sitrit Y."/>
            <person name="Stielow J.B."/>
            <person name="Szollosi G."/>
            <person name="Zifcakova L."/>
            <person name="Stursova M."/>
            <person name="Spatafora J.W."/>
            <person name="Tedersoo L."/>
            <person name="Vaario L.M."/>
            <person name="Yamada A."/>
            <person name="Yan M."/>
            <person name="Wang P."/>
            <person name="Xu J."/>
            <person name="Bruns T."/>
            <person name="Baldrian P."/>
            <person name="Vilgalys R."/>
            <person name="Dunand C."/>
            <person name="Henrissat B."/>
            <person name="Grigoriev I.V."/>
            <person name="Hibbett D."/>
            <person name="Nagy L.G."/>
            <person name="Martin F.M."/>
        </authorList>
    </citation>
    <scope>NUCLEOTIDE SEQUENCE</scope>
    <source>
        <strain evidence="2">Prilba</strain>
    </source>
</reference>
<dbReference type="EMBL" id="WHVB01000009">
    <property type="protein sequence ID" value="KAF8479549.1"/>
    <property type="molecule type" value="Genomic_DNA"/>
</dbReference>
<feature type="compositionally biased region" description="Basic and acidic residues" evidence="1">
    <location>
        <begin position="112"/>
        <end position="121"/>
    </location>
</feature>
<proteinExistence type="predicted"/>
<dbReference type="AlphaFoldDB" id="A0A9P5MV33"/>
<sequence length="121" mass="13257">MDSLLSYMTLVQCRAVLLTPSFSDNVRSCACLIPIVNASLSIVPIPLSRPLFATYLLLLPLSPHPTLCAPFSRTRRLSSPSHPGRPSQTLAARTPFSAIHGRRLPSTPCHTRGLERRAALR</sequence>
<organism evidence="2 3">
    <name type="scientific">Russula ochroleuca</name>
    <dbReference type="NCBI Taxonomy" id="152965"/>
    <lineage>
        <taxon>Eukaryota</taxon>
        <taxon>Fungi</taxon>
        <taxon>Dikarya</taxon>
        <taxon>Basidiomycota</taxon>
        <taxon>Agaricomycotina</taxon>
        <taxon>Agaricomycetes</taxon>
        <taxon>Russulales</taxon>
        <taxon>Russulaceae</taxon>
        <taxon>Russula</taxon>
    </lineage>
</organism>
<gene>
    <name evidence="2" type="ORF">DFH94DRAFT_487176</name>
</gene>
<evidence type="ECO:0000313" key="2">
    <source>
        <dbReference type="EMBL" id="KAF8479549.1"/>
    </source>
</evidence>